<dbReference type="Pfam" id="PF02900">
    <property type="entry name" value="LigB"/>
    <property type="match status" value="1"/>
</dbReference>
<dbReference type="InterPro" id="IPR036622">
    <property type="entry name" value="LigA_sf"/>
</dbReference>
<gene>
    <name evidence="2" type="ORF">EV675_0646</name>
</gene>
<dbReference type="SUPFAM" id="SSF48076">
    <property type="entry name" value="LigA subunit of an aromatic-ring-opening dioxygenase LigAB"/>
    <property type="match status" value="1"/>
</dbReference>
<dbReference type="AlphaFoldDB" id="A0A4Q7NI98"/>
<dbReference type="GO" id="GO:0008198">
    <property type="term" value="F:ferrous iron binding"/>
    <property type="evidence" value="ECO:0007669"/>
    <property type="project" value="InterPro"/>
</dbReference>
<evidence type="ECO:0000313" key="3">
    <source>
        <dbReference type="Proteomes" id="UP000292445"/>
    </source>
</evidence>
<accession>A0A4Q7NI98</accession>
<dbReference type="Gene3D" id="3.40.830.10">
    <property type="entry name" value="LigB-like"/>
    <property type="match status" value="1"/>
</dbReference>
<dbReference type="SUPFAM" id="SSF53213">
    <property type="entry name" value="LigB-like"/>
    <property type="match status" value="1"/>
</dbReference>
<sequence length="357" mass="39104">MPQDLIVGGAMLPHAPQFFTMPDTEDKDTVQRVRDVAASIGERLQALQPDLWIMIANDHAQQFFHQCAPPFTLHVGGVAKGEFAGRGFRYQVPSDVSFAIVEDLYRAGFDPAFTSSAEIDYALGIPLTHLGVSAPVLPVYVNAYLPPQPTTERCYAFGVALANAVRRLGLRTVVVASGGMSHFPGTDRYSQPDLDFDNRVLDTLRTGNLKSLIGYGESRLDDTGNIELRCWALAAGALGERVPDVVQMDPSWHHNYASVGFFSPPQPAPRPHYPRIAPELAELTRALHGLAYDRANQRAFVADPQAYAARFELSEGHRGALLAMDQLKFSEMGLHPLIGFLANMNIRHLRAESGGGQ</sequence>
<dbReference type="Gene3D" id="1.10.700.10">
    <property type="entry name" value="Dioxygenase LigAB, LigA subunit"/>
    <property type="match status" value="1"/>
</dbReference>
<keyword evidence="2" id="KW-0223">Dioxygenase</keyword>
<dbReference type="OrthoDB" id="8673673at2"/>
<dbReference type="GO" id="GO:0016702">
    <property type="term" value="F:oxidoreductase activity, acting on single donors with incorporation of molecular oxygen, incorporation of two atoms of oxygen"/>
    <property type="evidence" value="ECO:0007669"/>
    <property type="project" value="UniProtKB-ARBA"/>
</dbReference>
<keyword evidence="3" id="KW-1185">Reference proteome</keyword>
<dbReference type="Proteomes" id="UP000292445">
    <property type="component" value="Unassembled WGS sequence"/>
</dbReference>
<comment type="caution">
    <text evidence="2">The sequence shown here is derived from an EMBL/GenBank/DDBJ whole genome shotgun (WGS) entry which is preliminary data.</text>
</comment>
<dbReference type="InterPro" id="IPR004183">
    <property type="entry name" value="Xdiol_dOase_suB"/>
</dbReference>
<protein>
    <submittedName>
        <fullName evidence="2">2,3-dihydroxyphenylpropionate 1,2-dioxygenase</fullName>
    </submittedName>
</protein>
<reference evidence="2 3" key="1">
    <citation type="submission" date="2019-02" db="EMBL/GenBank/DDBJ databases">
        <title>Genomic Encyclopedia of Type Strains, Phase IV (KMG-IV): sequencing the most valuable type-strain genomes for metagenomic binning, comparative biology and taxonomic classification.</title>
        <authorList>
            <person name="Goeker M."/>
        </authorList>
    </citation>
    <scope>NUCLEOTIDE SEQUENCE [LARGE SCALE GENOMIC DNA]</scope>
    <source>
        <strain evidence="2 3">K24</strain>
    </source>
</reference>
<evidence type="ECO:0000259" key="1">
    <source>
        <dbReference type="Pfam" id="PF02900"/>
    </source>
</evidence>
<evidence type="ECO:0000313" key="2">
    <source>
        <dbReference type="EMBL" id="RZS84629.1"/>
    </source>
</evidence>
<organism evidence="2 3">
    <name type="scientific">Pigmentiphaga kullae</name>
    <dbReference type="NCBI Taxonomy" id="151784"/>
    <lineage>
        <taxon>Bacteria</taxon>
        <taxon>Pseudomonadati</taxon>
        <taxon>Pseudomonadota</taxon>
        <taxon>Betaproteobacteria</taxon>
        <taxon>Burkholderiales</taxon>
        <taxon>Alcaligenaceae</taxon>
        <taxon>Pigmentiphaga</taxon>
    </lineage>
</organism>
<dbReference type="EMBL" id="SGXC01000001">
    <property type="protein sequence ID" value="RZS84629.1"/>
    <property type="molecule type" value="Genomic_DNA"/>
</dbReference>
<keyword evidence="2" id="KW-0560">Oxidoreductase</keyword>
<feature type="domain" description="Extradiol ring-cleavage dioxygenase class III enzyme subunit B" evidence="1">
    <location>
        <begin position="10"/>
        <end position="242"/>
    </location>
</feature>
<dbReference type="RefSeq" id="WP_130355976.1">
    <property type="nucleotide sequence ID" value="NZ_SGXC01000001.1"/>
</dbReference>
<name>A0A4Q7NI98_9BURK</name>
<proteinExistence type="predicted"/>